<feature type="region of interest" description="Disordered" evidence="1">
    <location>
        <begin position="410"/>
        <end position="431"/>
    </location>
</feature>
<feature type="compositionally biased region" description="Basic and acidic residues" evidence="1">
    <location>
        <begin position="415"/>
        <end position="430"/>
    </location>
</feature>
<feature type="signal peptide" evidence="2">
    <location>
        <begin position="1"/>
        <end position="29"/>
    </location>
</feature>
<accession>A0AAV9XJT6</accession>
<evidence type="ECO:0000313" key="4">
    <source>
        <dbReference type="Proteomes" id="UP001365542"/>
    </source>
</evidence>
<feature type="chain" id="PRO_5043541607" evidence="2">
    <location>
        <begin position="30"/>
        <end position="445"/>
    </location>
</feature>
<dbReference type="AlphaFoldDB" id="A0AAV9XJT6"/>
<evidence type="ECO:0000256" key="1">
    <source>
        <dbReference type="SAM" id="MobiDB-lite"/>
    </source>
</evidence>
<protein>
    <submittedName>
        <fullName evidence="3">Uncharacterized protein</fullName>
    </submittedName>
</protein>
<feature type="region of interest" description="Disordered" evidence="1">
    <location>
        <begin position="231"/>
        <end position="277"/>
    </location>
</feature>
<dbReference type="EMBL" id="JAVHJO010000003">
    <property type="protein sequence ID" value="KAK6541424.1"/>
    <property type="molecule type" value="Genomic_DNA"/>
</dbReference>
<keyword evidence="4" id="KW-1185">Reference proteome</keyword>
<organism evidence="3 4">
    <name type="scientific">Orbilia ellipsospora</name>
    <dbReference type="NCBI Taxonomy" id="2528407"/>
    <lineage>
        <taxon>Eukaryota</taxon>
        <taxon>Fungi</taxon>
        <taxon>Dikarya</taxon>
        <taxon>Ascomycota</taxon>
        <taxon>Pezizomycotina</taxon>
        <taxon>Orbiliomycetes</taxon>
        <taxon>Orbiliales</taxon>
        <taxon>Orbiliaceae</taxon>
        <taxon>Orbilia</taxon>
    </lineage>
</organism>
<gene>
    <name evidence="3" type="ORF">TWF694_007235</name>
</gene>
<feature type="compositionally biased region" description="Basic and acidic residues" evidence="1">
    <location>
        <begin position="245"/>
        <end position="256"/>
    </location>
</feature>
<dbReference type="Proteomes" id="UP001365542">
    <property type="component" value="Unassembled WGS sequence"/>
</dbReference>
<evidence type="ECO:0000256" key="2">
    <source>
        <dbReference type="SAM" id="SignalP"/>
    </source>
</evidence>
<name>A0AAV9XJT6_9PEZI</name>
<evidence type="ECO:0000313" key="3">
    <source>
        <dbReference type="EMBL" id="KAK6541424.1"/>
    </source>
</evidence>
<keyword evidence="2" id="KW-0732">Signal</keyword>
<comment type="caution">
    <text evidence="3">The sequence shown here is derived from an EMBL/GenBank/DDBJ whole genome shotgun (WGS) entry which is preliminary data.</text>
</comment>
<proteinExistence type="predicted"/>
<sequence>MRLVTVKHSTSALILYALVVYSLPSGNRAGPVFERLELRVSEAIPVTGPSKRQSDTFISRGLNDLDLSKRHEGISNFANFENLKRGAMPESFPDIVSHHHEESSSKPVKTHGEVRNREVVKEAAVDKRDPVAASKHIHRKDQIHPDIKEKIKAAISERKAVAQANANLKRSYQHKNPLQGYDNTLPPAAYSADDSSFAHSISKRKAQIEPEQREPHAVRRAILDARLKELGYNTPATDQEPDNDTLDKKHIKRDAESTLPDTEDNEDAPKHHLKKRDFDPHIGCPSLRLMNSGGSIFFNPDYFKARMAEFRNACFKCGCKAKRGTWSMFPRSDWGCTDRLVMNCILLGCMCVPDSEADAKWLMPKPAWEAKSPATTSTDNHYSFEIYDPLKDISYGDRYSAEADVYETPLGTGLKRRDDGEEKRDLEEVSRVPSVFETKRDALKA</sequence>
<reference evidence="3 4" key="1">
    <citation type="submission" date="2019-10" db="EMBL/GenBank/DDBJ databases">
        <authorList>
            <person name="Palmer J.M."/>
        </authorList>
    </citation>
    <scope>NUCLEOTIDE SEQUENCE [LARGE SCALE GENOMIC DNA]</scope>
    <source>
        <strain evidence="3 4">TWF694</strain>
    </source>
</reference>